<dbReference type="AlphaFoldDB" id="A0A5A9NEN8"/>
<proteinExistence type="predicted"/>
<accession>A0A5A9NEN8</accession>
<reference evidence="2 3" key="1">
    <citation type="journal article" date="2019" name="Mol. Ecol. Resour.">
        <title>Chromosome-level genome assembly of Triplophysa tibetana, a fish adapted to the harsh high-altitude environment of the Tibetan Plateau.</title>
        <authorList>
            <person name="Yang X."/>
            <person name="Liu H."/>
            <person name="Ma Z."/>
            <person name="Zou Y."/>
            <person name="Zou M."/>
            <person name="Mao Y."/>
            <person name="Li X."/>
            <person name="Wang H."/>
            <person name="Chen T."/>
            <person name="Wang W."/>
            <person name="Yang R."/>
        </authorList>
    </citation>
    <scope>NUCLEOTIDE SEQUENCE [LARGE SCALE GENOMIC DNA]</scope>
    <source>
        <strain evidence="2">TTIB1903HZAU</strain>
        <tissue evidence="2">Muscle</tissue>
    </source>
</reference>
<dbReference type="EMBL" id="SOYY01000019">
    <property type="protein sequence ID" value="KAA0708120.1"/>
    <property type="molecule type" value="Genomic_DNA"/>
</dbReference>
<name>A0A5A9NEN8_9TELE</name>
<sequence length="135" mass="14568">MGKLRELEASNPAIPMVTLKDEPLVNSGNPIAPETLTINTHPSSPDLPATPSFSSSLTPSYEPAPPPIITPSPPSTAYGGGFFSPLLFSEDELNMFENLDIPTITLDEEKAIANQMYNMEVDAIKDLGFSMLMDL</sequence>
<dbReference type="Proteomes" id="UP000324632">
    <property type="component" value="Chromosome 19"/>
</dbReference>
<feature type="region of interest" description="Disordered" evidence="1">
    <location>
        <begin position="24"/>
        <end position="74"/>
    </location>
</feature>
<keyword evidence="3" id="KW-1185">Reference proteome</keyword>
<evidence type="ECO:0000313" key="2">
    <source>
        <dbReference type="EMBL" id="KAA0708120.1"/>
    </source>
</evidence>
<evidence type="ECO:0000313" key="3">
    <source>
        <dbReference type="Proteomes" id="UP000324632"/>
    </source>
</evidence>
<protein>
    <submittedName>
        <fullName evidence="2">Uncharacterized protein</fullName>
    </submittedName>
</protein>
<feature type="compositionally biased region" description="Pro residues" evidence="1">
    <location>
        <begin position="62"/>
        <end position="74"/>
    </location>
</feature>
<comment type="caution">
    <text evidence="2">The sequence shown here is derived from an EMBL/GenBank/DDBJ whole genome shotgun (WGS) entry which is preliminary data.</text>
</comment>
<evidence type="ECO:0000256" key="1">
    <source>
        <dbReference type="SAM" id="MobiDB-lite"/>
    </source>
</evidence>
<organism evidence="2 3">
    <name type="scientific">Triplophysa tibetana</name>
    <dbReference type="NCBI Taxonomy" id="1572043"/>
    <lineage>
        <taxon>Eukaryota</taxon>
        <taxon>Metazoa</taxon>
        <taxon>Chordata</taxon>
        <taxon>Craniata</taxon>
        <taxon>Vertebrata</taxon>
        <taxon>Euteleostomi</taxon>
        <taxon>Actinopterygii</taxon>
        <taxon>Neopterygii</taxon>
        <taxon>Teleostei</taxon>
        <taxon>Ostariophysi</taxon>
        <taxon>Cypriniformes</taxon>
        <taxon>Nemacheilidae</taxon>
        <taxon>Triplophysa</taxon>
    </lineage>
</organism>
<gene>
    <name evidence="2" type="ORF">E1301_Tti022005</name>
</gene>